<comment type="caution">
    <text evidence="1">The sequence shown here is derived from an EMBL/GenBank/DDBJ whole genome shotgun (WGS) entry which is preliminary data.</text>
</comment>
<evidence type="ECO:0000313" key="2">
    <source>
        <dbReference type="Proteomes" id="UP000219922"/>
    </source>
</evidence>
<dbReference type="RefSeq" id="WP_098006571.1">
    <property type="nucleotide sequence ID" value="NZ_NVMX01000103.1"/>
</dbReference>
<evidence type="ECO:0000313" key="1">
    <source>
        <dbReference type="EMBL" id="PDZ94838.1"/>
    </source>
</evidence>
<accession>A0A9X6SU43</accession>
<sequence>MSIKAFAKKIVEEAKDYMVAKYENDEGFKIQIGQKNIKISTYKGIVELKRWHEGEKNHHFYSVFESRYARYQSPEGRERDIVIDGFEFVFKYLKEYATFKKQDGFIVVQEKEHEVSKEMFELLREVDKSKMTTDEKDHAAYALNYYAETYLGGVISEELESSIKQLYCTAGNIKRVIDENPLCVINQSVYDVMRGGITLKYHGEEILISCLEKNNEIRVKLSNLNKTIGFSNPMREEQLEEILSIVEEENKFQNLVNPNPLFFGKFIKEIGIPMKQSVIEEEFKRLVSYFNEEWGNVELLFRGLLERDLLDLNSNKEFVNKFMKLKDGESGHEFVGYTFDSDENTFWIAVHTMLNDKYSKTMKIFVSEKGEESKEVEKYMNDFVKNMMKINLGKLRN</sequence>
<reference evidence="1 2" key="1">
    <citation type="submission" date="2017-09" db="EMBL/GenBank/DDBJ databases">
        <title>Large-scale bioinformatics analysis of Bacillus genomes uncovers conserved roles of natural products in bacterial physiology.</title>
        <authorList>
            <consortium name="Agbiome Team Llc"/>
            <person name="Bleich R.M."/>
            <person name="Grubbs K.J."/>
            <person name="Santa Maria K.C."/>
            <person name="Allen S.E."/>
            <person name="Farag S."/>
            <person name="Shank E.A."/>
            <person name="Bowers A."/>
        </authorList>
    </citation>
    <scope>NUCLEOTIDE SEQUENCE [LARGE SCALE GENOMIC DNA]</scope>
    <source>
        <strain evidence="1 2">AFS092789</strain>
    </source>
</reference>
<organism evidence="1 2">
    <name type="scientific">Bacillus cereus</name>
    <dbReference type="NCBI Taxonomy" id="1396"/>
    <lineage>
        <taxon>Bacteria</taxon>
        <taxon>Bacillati</taxon>
        <taxon>Bacillota</taxon>
        <taxon>Bacilli</taxon>
        <taxon>Bacillales</taxon>
        <taxon>Bacillaceae</taxon>
        <taxon>Bacillus</taxon>
        <taxon>Bacillus cereus group</taxon>
    </lineage>
</organism>
<protein>
    <submittedName>
        <fullName evidence="1">Uncharacterized protein</fullName>
    </submittedName>
</protein>
<dbReference type="AlphaFoldDB" id="A0A9X6SU43"/>
<dbReference type="Proteomes" id="UP000219922">
    <property type="component" value="Unassembled WGS sequence"/>
</dbReference>
<proteinExistence type="predicted"/>
<gene>
    <name evidence="1" type="ORF">CON36_31655</name>
</gene>
<name>A0A9X6SU43_BACCE</name>
<dbReference type="EMBL" id="NVMX01000103">
    <property type="protein sequence ID" value="PDZ94838.1"/>
    <property type="molecule type" value="Genomic_DNA"/>
</dbReference>